<sequence length="115" mass="11684">MTGPMGTSCRTPVCSGGCGNGQCTHPGVCTCPRGYTGISCRTPVCSGGCGNGQCTHPGVCTCPRGYTGTSCRTPNRDIHINSVNIGLDEGAGEPGTPTIVSGFWMMIIISLVSVL</sequence>
<evidence type="ECO:0000313" key="4">
    <source>
        <dbReference type="Proteomes" id="UP001497623"/>
    </source>
</evidence>
<gene>
    <name evidence="3" type="ORF">MNOR_LOCUS17221</name>
</gene>
<dbReference type="PROSITE" id="PS01186">
    <property type="entry name" value="EGF_2"/>
    <property type="match status" value="1"/>
</dbReference>
<accession>A0AAV2QWQ7</accession>
<dbReference type="Gene3D" id="2.10.25.10">
    <property type="entry name" value="Laminin"/>
    <property type="match status" value="2"/>
</dbReference>
<feature type="domain" description="EGF-like" evidence="1 2">
    <location>
        <begin position="60"/>
        <end position="71"/>
    </location>
</feature>
<reference evidence="3 4" key="1">
    <citation type="submission" date="2024-05" db="EMBL/GenBank/DDBJ databases">
        <authorList>
            <person name="Wallberg A."/>
        </authorList>
    </citation>
    <scope>NUCLEOTIDE SEQUENCE [LARGE SCALE GENOMIC DNA]</scope>
</reference>
<name>A0AAV2QWQ7_MEGNR</name>
<dbReference type="EMBL" id="CAXKWB010011714">
    <property type="protein sequence ID" value="CAL4102216.1"/>
    <property type="molecule type" value="Genomic_DNA"/>
</dbReference>
<evidence type="ECO:0000259" key="1">
    <source>
        <dbReference type="PROSITE" id="PS00022"/>
    </source>
</evidence>
<organism evidence="3 4">
    <name type="scientific">Meganyctiphanes norvegica</name>
    <name type="common">Northern krill</name>
    <name type="synonym">Thysanopoda norvegica</name>
    <dbReference type="NCBI Taxonomy" id="48144"/>
    <lineage>
        <taxon>Eukaryota</taxon>
        <taxon>Metazoa</taxon>
        <taxon>Ecdysozoa</taxon>
        <taxon>Arthropoda</taxon>
        <taxon>Crustacea</taxon>
        <taxon>Multicrustacea</taxon>
        <taxon>Malacostraca</taxon>
        <taxon>Eumalacostraca</taxon>
        <taxon>Eucarida</taxon>
        <taxon>Euphausiacea</taxon>
        <taxon>Euphausiidae</taxon>
        <taxon>Meganyctiphanes</taxon>
    </lineage>
</organism>
<dbReference type="SMART" id="SM00181">
    <property type="entry name" value="EGF"/>
    <property type="match status" value="2"/>
</dbReference>
<dbReference type="AlphaFoldDB" id="A0AAV2QWQ7"/>
<evidence type="ECO:0000313" key="3">
    <source>
        <dbReference type="EMBL" id="CAL4102216.1"/>
    </source>
</evidence>
<keyword evidence="4" id="KW-1185">Reference proteome</keyword>
<dbReference type="InterPro" id="IPR000742">
    <property type="entry name" value="EGF"/>
</dbReference>
<proteinExistence type="predicted"/>
<dbReference type="PROSITE" id="PS00022">
    <property type="entry name" value="EGF_1"/>
    <property type="match status" value="1"/>
</dbReference>
<comment type="caution">
    <text evidence="3">The sequence shown here is derived from an EMBL/GenBank/DDBJ whole genome shotgun (WGS) entry which is preliminary data.</text>
</comment>
<evidence type="ECO:0000259" key="2">
    <source>
        <dbReference type="PROSITE" id="PS01186"/>
    </source>
</evidence>
<protein>
    <recommendedName>
        <fullName evidence="1 2">EGF-like domain-containing protein</fullName>
    </recommendedName>
</protein>
<feature type="non-terminal residue" evidence="3">
    <location>
        <position position="115"/>
    </location>
</feature>
<dbReference type="Proteomes" id="UP001497623">
    <property type="component" value="Unassembled WGS sequence"/>
</dbReference>